<evidence type="ECO:0000313" key="2">
    <source>
        <dbReference type="EMBL" id="EPS69211.1"/>
    </source>
</evidence>
<organism evidence="2 3">
    <name type="scientific">Genlisea aurea</name>
    <dbReference type="NCBI Taxonomy" id="192259"/>
    <lineage>
        <taxon>Eukaryota</taxon>
        <taxon>Viridiplantae</taxon>
        <taxon>Streptophyta</taxon>
        <taxon>Embryophyta</taxon>
        <taxon>Tracheophyta</taxon>
        <taxon>Spermatophyta</taxon>
        <taxon>Magnoliopsida</taxon>
        <taxon>eudicotyledons</taxon>
        <taxon>Gunneridae</taxon>
        <taxon>Pentapetalae</taxon>
        <taxon>asterids</taxon>
        <taxon>lamiids</taxon>
        <taxon>Lamiales</taxon>
        <taxon>Lentibulariaceae</taxon>
        <taxon>Genlisea</taxon>
    </lineage>
</organism>
<evidence type="ECO:0000256" key="1">
    <source>
        <dbReference type="SAM" id="Phobius"/>
    </source>
</evidence>
<sequence>MSEQQPPLPDAAHGGASPSFVPAAGVLALIAAVSFCACVLGRIAGRWRSMAEEEEEEAIVQGVGPKEWEKPKFRMGEDGDIEFGFQKKKKKKKKKKHISESFV</sequence>
<keyword evidence="1" id="KW-0812">Transmembrane</keyword>
<name>S8CW74_9LAMI</name>
<accession>S8CW74</accession>
<comment type="caution">
    <text evidence="2">The sequence shown here is derived from an EMBL/GenBank/DDBJ whole genome shotgun (WGS) entry which is preliminary data.</text>
</comment>
<dbReference type="AlphaFoldDB" id="S8CW74"/>
<keyword evidence="1" id="KW-1133">Transmembrane helix</keyword>
<proteinExistence type="predicted"/>
<keyword evidence="3" id="KW-1185">Reference proteome</keyword>
<protein>
    <submittedName>
        <fullName evidence="2">Uncharacterized protein</fullName>
    </submittedName>
</protein>
<feature type="transmembrane region" description="Helical" evidence="1">
    <location>
        <begin position="20"/>
        <end position="40"/>
    </location>
</feature>
<dbReference type="Proteomes" id="UP000015453">
    <property type="component" value="Unassembled WGS sequence"/>
</dbReference>
<evidence type="ECO:0000313" key="3">
    <source>
        <dbReference type="Proteomes" id="UP000015453"/>
    </source>
</evidence>
<dbReference type="EMBL" id="AUSU01002230">
    <property type="protein sequence ID" value="EPS69211.1"/>
    <property type="molecule type" value="Genomic_DNA"/>
</dbReference>
<keyword evidence="1" id="KW-0472">Membrane</keyword>
<reference evidence="2 3" key="1">
    <citation type="journal article" date="2013" name="BMC Genomics">
        <title>The miniature genome of a carnivorous plant Genlisea aurea contains a low number of genes and short non-coding sequences.</title>
        <authorList>
            <person name="Leushkin E.V."/>
            <person name="Sutormin R.A."/>
            <person name="Nabieva E.R."/>
            <person name="Penin A.A."/>
            <person name="Kondrashov A.S."/>
            <person name="Logacheva M.D."/>
        </authorList>
    </citation>
    <scope>NUCLEOTIDE SEQUENCE [LARGE SCALE GENOMIC DNA]</scope>
</reference>
<gene>
    <name evidence="2" type="ORF">M569_05558</name>
</gene>